<dbReference type="Proteomes" id="UP000003936">
    <property type="component" value="Chromosome"/>
</dbReference>
<proteinExistence type="predicted"/>
<reference evidence="1 2" key="1">
    <citation type="journal article" date="2012" name="Mol. Biol. Evol.">
        <title>Genome reduction and co-evolution between the primary and secondary bacterial symbionts of psyllids.</title>
        <authorList>
            <person name="Sloan D.B."/>
            <person name="Moran N.A."/>
        </authorList>
    </citation>
    <scope>NUCLEOTIDE SEQUENCE [LARGE SCALE GENOMIC DNA]</scope>
    <source>
        <strain evidence="1">Ceuc_S</strain>
    </source>
</reference>
<dbReference type="EMBL" id="CP003546">
    <property type="protein sequence ID" value="AFP85226.1"/>
    <property type="molecule type" value="Genomic_DNA"/>
</dbReference>
<dbReference type="HOGENOM" id="CLU_3296338_0_0_6"/>
<dbReference type="KEGG" id="sect:A359_08600"/>
<gene>
    <name evidence="1" type="ORF">A359_08600</name>
</gene>
<accession>J3VTC9</accession>
<protein>
    <submittedName>
        <fullName evidence="1">Uncharacterized protein</fullName>
    </submittedName>
</protein>
<evidence type="ECO:0000313" key="1">
    <source>
        <dbReference type="EMBL" id="AFP85226.1"/>
    </source>
</evidence>
<dbReference type="AlphaFoldDB" id="J3VTC9"/>
<evidence type="ECO:0000313" key="2">
    <source>
        <dbReference type="Proteomes" id="UP000003936"/>
    </source>
</evidence>
<organism evidence="1 2">
    <name type="scientific">secondary endosymbiont of Ctenarytaina eucalypti</name>
    <dbReference type="NCBI Taxonomy" id="1199245"/>
    <lineage>
        <taxon>Bacteria</taxon>
        <taxon>Pseudomonadati</taxon>
        <taxon>Pseudomonadota</taxon>
        <taxon>Gammaproteobacteria</taxon>
        <taxon>Enterobacterales</taxon>
        <taxon>Enterobacteriaceae</taxon>
        <taxon>aphid secondary symbionts</taxon>
    </lineage>
</organism>
<name>J3VTC9_9ENTR</name>
<keyword evidence="2" id="KW-1185">Reference proteome</keyword>
<sequence>MLHTSLEVLDALIEHQPTEMAGMPGVCRTFESKRFLPSVF</sequence>